<evidence type="ECO:0000256" key="13">
    <source>
        <dbReference type="ARBA" id="ARBA00023773"/>
    </source>
</evidence>
<dbReference type="GO" id="GO:0006508">
    <property type="term" value="P:proteolysis"/>
    <property type="evidence" value="ECO:0007669"/>
    <property type="project" value="UniProtKB-KW"/>
</dbReference>
<keyword evidence="3" id="KW-0217">Developmental protein</keyword>
<dbReference type="Gene3D" id="1.10.10.60">
    <property type="entry name" value="Homeodomain-like"/>
    <property type="match status" value="1"/>
</dbReference>
<dbReference type="InterPro" id="IPR034968">
    <property type="entry name" value="Reelin"/>
</dbReference>
<evidence type="ECO:0000256" key="14">
    <source>
        <dbReference type="ARBA" id="ARBA00023900"/>
    </source>
</evidence>
<keyword evidence="17" id="KW-0245">EGF-like domain</keyword>
<evidence type="ECO:0000256" key="11">
    <source>
        <dbReference type="ARBA" id="ARBA00022837"/>
    </source>
</evidence>
<name>A0A5B7FVR0_PORTR</name>
<reference evidence="20 21" key="1">
    <citation type="submission" date="2019-05" db="EMBL/GenBank/DDBJ databases">
        <title>Another draft genome of Portunus trituberculatus and its Hox gene families provides insights of decapod evolution.</title>
        <authorList>
            <person name="Jeong J.-H."/>
            <person name="Song I."/>
            <person name="Kim S."/>
            <person name="Choi T."/>
            <person name="Kim D."/>
            <person name="Ryu S."/>
            <person name="Kim W."/>
        </authorList>
    </citation>
    <scope>NUCLEOTIDE SEQUENCE [LARGE SCALE GENOMIC DNA]</scope>
    <source>
        <tissue evidence="20">Muscle</tissue>
    </source>
</reference>
<evidence type="ECO:0000256" key="7">
    <source>
        <dbReference type="ARBA" id="ARBA00022723"/>
    </source>
</evidence>
<evidence type="ECO:0000256" key="6">
    <source>
        <dbReference type="ARBA" id="ARBA00022670"/>
    </source>
</evidence>
<dbReference type="GO" id="GO:0008236">
    <property type="term" value="F:serine-type peptidase activity"/>
    <property type="evidence" value="ECO:0007669"/>
    <property type="project" value="UniProtKB-KW"/>
</dbReference>
<dbReference type="InterPro" id="IPR049419">
    <property type="entry name" value="Reelin_subrepeat-B"/>
</dbReference>
<evidence type="ECO:0000256" key="9">
    <source>
        <dbReference type="ARBA" id="ARBA00022825"/>
    </source>
</evidence>
<dbReference type="PANTHER" id="PTHR11841:SF1">
    <property type="entry name" value="REELIN"/>
    <property type="match status" value="1"/>
</dbReference>
<dbReference type="OrthoDB" id="6330257at2759"/>
<dbReference type="SUPFAM" id="SSF46689">
    <property type="entry name" value="Homeodomain-like"/>
    <property type="match status" value="1"/>
</dbReference>
<comment type="caution">
    <text evidence="17">Lacks conserved residue(s) required for the propagation of feature annotation.</text>
</comment>
<keyword evidence="7" id="KW-0479">Metal-binding</keyword>
<dbReference type="PROSITE" id="PS01186">
    <property type="entry name" value="EGF_2"/>
    <property type="match status" value="1"/>
</dbReference>
<sequence>MPPKRPAMSPSIAKNTRKSLTFEVKLDIIHRHERGEKTNSIARQHGLTLSTVSTIFKSADSIKKEFTIVWWSMRVLWDKLVQLATRGICIEVTWFAASHGVRVPIMAVFSCRCDDGYFEPFCVPAEALPCELLDTFNIPELHPGNWREVHGAEVSQRCGVLVSKSALVFFKDGLRQASTVDLDMTAGQFVQFTLQLGCDKKNGGRSKQTSVSSKEKPSDRKTKHARNHGLLVQYSTDGSITWGLLKEIHYHPQAKPIFISISLKDFPLALTNATRFRVWQPHHGGVSQHMWALDNLFVGGQPVTPNVLYDDFSSDFPATDAWVDWPTGEVGHLCSEPDSPRGLVFGSGEGHHALYSRDLQVDTHSVVQFDVRTYFRVLGVGVRVGCGHVTQREHAVQLQYSHDLGITWHTVRPTSSLDDPTTNCLHELHTPTVFYPNSALNWTRVTVPLSDLQICGKMRFRWWQGQYGSRDSSEPWAVDNVYIGPACIHHCGGHGSCINGDMCVCDEGFTGQTTCTLEKDRPHSLTEDFEGE</sequence>
<evidence type="ECO:0000313" key="20">
    <source>
        <dbReference type="EMBL" id="MPC49053.1"/>
    </source>
</evidence>
<evidence type="ECO:0000256" key="17">
    <source>
        <dbReference type="PROSITE-ProRule" id="PRU00076"/>
    </source>
</evidence>
<keyword evidence="10" id="KW-0862">Zinc</keyword>
<evidence type="ECO:0000256" key="12">
    <source>
        <dbReference type="ARBA" id="ARBA00022889"/>
    </source>
</evidence>
<dbReference type="CDD" id="cd00053">
    <property type="entry name" value="EGF"/>
    <property type="match status" value="1"/>
</dbReference>
<evidence type="ECO:0000256" key="16">
    <source>
        <dbReference type="ARBA" id="ARBA00046064"/>
    </source>
</evidence>
<evidence type="ECO:0000313" key="21">
    <source>
        <dbReference type="Proteomes" id="UP000324222"/>
    </source>
</evidence>
<evidence type="ECO:0000256" key="1">
    <source>
        <dbReference type="ARBA" id="ARBA00004123"/>
    </source>
</evidence>
<dbReference type="GO" id="GO:0005634">
    <property type="term" value="C:nucleus"/>
    <property type="evidence" value="ECO:0007669"/>
    <property type="project" value="UniProtKB-SubCell"/>
</dbReference>
<keyword evidence="5" id="KW-0272">Extracellular matrix</keyword>
<dbReference type="GO" id="GO:0046872">
    <property type="term" value="F:metal ion binding"/>
    <property type="evidence" value="ECO:0007669"/>
    <property type="project" value="UniProtKB-KW"/>
</dbReference>
<keyword evidence="11" id="KW-0106">Calcium</keyword>
<comment type="subunit">
    <text evidence="15">Oligomer of disulfide-linked homodimers.</text>
</comment>
<evidence type="ECO:0000256" key="3">
    <source>
        <dbReference type="ARBA" id="ARBA00022473"/>
    </source>
</evidence>
<dbReference type="GO" id="GO:0003677">
    <property type="term" value="F:DNA binding"/>
    <property type="evidence" value="ECO:0007669"/>
    <property type="project" value="InterPro"/>
</dbReference>
<keyword evidence="8" id="KW-0378">Hydrolase</keyword>
<feature type="region of interest" description="Disordered" evidence="18">
    <location>
        <begin position="201"/>
        <end position="227"/>
    </location>
</feature>
<comment type="similarity">
    <text evidence="13">Belongs to the reelin family.</text>
</comment>
<keyword evidence="12" id="KW-0130">Cell adhesion</keyword>
<dbReference type="Pfam" id="PF21471">
    <property type="entry name" value="Reelin_subrepeat-B"/>
    <property type="match status" value="2"/>
</dbReference>
<comment type="caution">
    <text evidence="20">The sequence shown here is derived from an EMBL/GenBank/DDBJ whole genome shotgun (WGS) entry which is preliminary data.</text>
</comment>
<evidence type="ECO:0000256" key="15">
    <source>
        <dbReference type="ARBA" id="ARBA00044961"/>
    </source>
</evidence>
<dbReference type="Gene3D" id="2.60.120.260">
    <property type="entry name" value="Galactose-binding domain-like"/>
    <property type="match status" value="2"/>
</dbReference>
<dbReference type="InterPro" id="IPR000742">
    <property type="entry name" value="EGF"/>
</dbReference>
<keyword evidence="9" id="KW-0720">Serine protease</keyword>
<keyword evidence="17" id="KW-1015">Disulfide bond</keyword>
<dbReference type="PROSITE" id="PS50026">
    <property type="entry name" value="EGF_3"/>
    <property type="match status" value="1"/>
</dbReference>
<evidence type="ECO:0000256" key="8">
    <source>
        <dbReference type="ARBA" id="ARBA00022801"/>
    </source>
</evidence>
<proteinExistence type="inferred from homology"/>
<comment type="subcellular location">
    <subcellularLocation>
        <location evidence="1">Nucleus</location>
    </subcellularLocation>
    <subcellularLocation>
        <location evidence="2">Secreted</location>
        <location evidence="2">Extracellular space</location>
        <location evidence="2">Extracellular matrix</location>
    </subcellularLocation>
</comment>
<dbReference type="Pfam" id="PF04218">
    <property type="entry name" value="CENP-B_N"/>
    <property type="match status" value="1"/>
</dbReference>
<feature type="disulfide bond" evidence="17">
    <location>
        <begin position="487"/>
        <end position="497"/>
    </location>
</feature>
<dbReference type="GO" id="GO:0007155">
    <property type="term" value="P:cell adhesion"/>
    <property type="evidence" value="ECO:0007669"/>
    <property type="project" value="UniProtKB-KW"/>
</dbReference>
<evidence type="ECO:0000259" key="19">
    <source>
        <dbReference type="PROSITE" id="PS50026"/>
    </source>
</evidence>
<evidence type="ECO:0000256" key="10">
    <source>
        <dbReference type="ARBA" id="ARBA00022833"/>
    </source>
</evidence>
<gene>
    <name evidence="20" type="primary">RELN_2</name>
    <name evidence="20" type="ORF">E2C01_042843</name>
</gene>
<dbReference type="AlphaFoldDB" id="A0A5B7FVR0"/>
<protein>
    <recommendedName>
        <fullName evidence="14">Reelin</fullName>
    </recommendedName>
</protein>
<evidence type="ECO:0000256" key="2">
    <source>
        <dbReference type="ARBA" id="ARBA00004498"/>
    </source>
</evidence>
<keyword evidence="4" id="KW-0964">Secreted</keyword>
<organism evidence="20 21">
    <name type="scientific">Portunus trituberculatus</name>
    <name type="common">Swimming crab</name>
    <name type="synonym">Neptunus trituberculatus</name>
    <dbReference type="NCBI Taxonomy" id="210409"/>
    <lineage>
        <taxon>Eukaryota</taxon>
        <taxon>Metazoa</taxon>
        <taxon>Ecdysozoa</taxon>
        <taxon>Arthropoda</taxon>
        <taxon>Crustacea</taxon>
        <taxon>Multicrustacea</taxon>
        <taxon>Malacostraca</taxon>
        <taxon>Eumalacostraca</taxon>
        <taxon>Eucarida</taxon>
        <taxon>Decapoda</taxon>
        <taxon>Pleocyemata</taxon>
        <taxon>Brachyura</taxon>
        <taxon>Eubrachyura</taxon>
        <taxon>Portunoidea</taxon>
        <taxon>Portunidae</taxon>
        <taxon>Portuninae</taxon>
        <taxon>Portunus</taxon>
    </lineage>
</organism>
<dbReference type="PANTHER" id="PTHR11841">
    <property type="entry name" value="REELIN"/>
    <property type="match status" value="1"/>
</dbReference>
<evidence type="ECO:0000256" key="5">
    <source>
        <dbReference type="ARBA" id="ARBA00022530"/>
    </source>
</evidence>
<dbReference type="GO" id="GO:0007417">
    <property type="term" value="P:central nervous system development"/>
    <property type="evidence" value="ECO:0007669"/>
    <property type="project" value="InterPro"/>
</dbReference>
<feature type="domain" description="EGF-like" evidence="19">
    <location>
        <begin position="483"/>
        <end position="516"/>
    </location>
</feature>
<dbReference type="EMBL" id="VSRR010008638">
    <property type="protein sequence ID" value="MPC49053.1"/>
    <property type="molecule type" value="Genomic_DNA"/>
</dbReference>
<keyword evidence="6" id="KW-0645">Protease</keyword>
<evidence type="ECO:0000256" key="4">
    <source>
        <dbReference type="ARBA" id="ARBA00022525"/>
    </source>
</evidence>
<accession>A0A5B7FVR0</accession>
<evidence type="ECO:0000256" key="18">
    <source>
        <dbReference type="SAM" id="MobiDB-lite"/>
    </source>
</evidence>
<dbReference type="GO" id="GO:0001764">
    <property type="term" value="P:neuron migration"/>
    <property type="evidence" value="ECO:0007669"/>
    <property type="project" value="InterPro"/>
</dbReference>
<dbReference type="InterPro" id="IPR009057">
    <property type="entry name" value="Homeodomain-like_sf"/>
</dbReference>
<comment type="function">
    <text evidence="16">Extracellular matrix serine protease secreted by pioneer neurons that plays a role in layering of neurons in the cerebral cortex and cerebellum by coordinating cell positioning during neurodevelopment. Regulates microtubule function in neurons and neuronal migration. Binding to the extracellular domains of lipoprotein receptors VLDLR and LRP8/APOER2 induces tyrosine phosphorylation of DAB1 and modulation of TAU phosphorylation. Affects migration of sympathetic preganglionic neurons in the spinal cord, where it seems to act as a barrier to neuronal migration. Enzymatic activity is important for the modulation of cell adhesion.</text>
</comment>
<dbReference type="InterPro" id="IPR007889">
    <property type="entry name" value="HTH_Psq"/>
</dbReference>
<keyword evidence="21" id="KW-1185">Reference proteome</keyword>
<dbReference type="Proteomes" id="UP000324222">
    <property type="component" value="Unassembled WGS sequence"/>
</dbReference>
<dbReference type="GO" id="GO:0070325">
    <property type="term" value="F:lipoprotein particle receptor binding"/>
    <property type="evidence" value="ECO:0007669"/>
    <property type="project" value="InterPro"/>
</dbReference>